<keyword evidence="3" id="KW-1185">Reference proteome</keyword>
<evidence type="ECO:0000313" key="3">
    <source>
        <dbReference type="Proteomes" id="UP000193144"/>
    </source>
</evidence>
<dbReference type="AlphaFoldDB" id="A0A1Y1ZN55"/>
<proteinExistence type="predicted"/>
<sequence>MLSRQPYSLAVNQTTCSTPRPQVRGAIVSSIIRRGLPYSISPADGMFTQTFNLGSRNPGTLANGVCRKDETTTMSISMLRSMDLLGLSRPQKDMPPRVSNRMRKPLDSPCPFQTGKDQHLGISIRTSRACWTVFGQDKAILLCREQGCHCPSVGTPVWLRVSYFRPVQPVSWHLRFAKIVRNPNSVKLNFVVFGV</sequence>
<comment type="caution">
    <text evidence="2">The sequence shown here is derived from an EMBL/GenBank/DDBJ whole genome shotgun (WGS) entry which is preliminary data.</text>
</comment>
<evidence type="ECO:0000313" key="2">
    <source>
        <dbReference type="EMBL" id="ORY11683.1"/>
    </source>
</evidence>
<feature type="region of interest" description="Disordered" evidence="1">
    <location>
        <begin position="89"/>
        <end position="110"/>
    </location>
</feature>
<organism evidence="2 3">
    <name type="scientific">Clohesyomyces aquaticus</name>
    <dbReference type="NCBI Taxonomy" id="1231657"/>
    <lineage>
        <taxon>Eukaryota</taxon>
        <taxon>Fungi</taxon>
        <taxon>Dikarya</taxon>
        <taxon>Ascomycota</taxon>
        <taxon>Pezizomycotina</taxon>
        <taxon>Dothideomycetes</taxon>
        <taxon>Pleosporomycetidae</taxon>
        <taxon>Pleosporales</taxon>
        <taxon>Lindgomycetaceae</taxon>
        <taxon>Clohesyomyces</taxon>
    </lineage>
</organism>
<dbReference type="Proteomes" id="UP000193144">
    <property type="component" value="Unassembled WGS sequence"/>
</dbReference>
<dbReference type="EMBL" id="MCFA01000058">
    <property type="protein sequence ID" value="ORY11683.1"/>
    <property type="molecule type" value="Genomic_DNA"/>
</dbReference>
<reference evidence="2 3" key="1">
    <citation type="submission" date="2016-07" db="EMBL/GenBank/DDBJ databases">
        <title>Pervasive Adenine N6-methylation of Active Genes in Fungi.</title>
        <authorList>
            <consortium name="DOE Joint Genome Institute"/>
            <person name="Mondo S.J."/>
            <person name="Dannebaum R.O."/>
            <person name="Kuo R.C."/>
            <person name="Labutti K."/>
            <person name="Haridas S."/>
            <person name="Kuo A."/>
            <person name="Salamov A."/>
            <person name="Ahrendt S.R."/>
            <person name="Lipzen A."/>
            <person name="Sullivan W."/>
            <person name="Andreopoulos W.B."/>
            <person name="Clum A."/>
            <person name="Lindquist E."/>
            <person name="Daum C."/>
            <person name="Ramamoorthy G.K."/>
            <person name="Gryganskyi A."/>
            <person name="Culley D."/>
            <person name="Magnuson J.K."/>
            <person name="James T.Y."/>
            <person name="O'Malley M.A."/>
            <person name="Stajich J.E."/>
            <person name="Spatafora J.W."/>
            <person name="Visel A."/>
            <person name="Grigoriev I.V."/>
        </authorList>
    </citation>
    <scope>NUCLEOTIDE SEQUENCE [LARGE SCALE GENOMIC DNA]</scope>
    <source>
        <strain evidence="2 3">CBS 115471</strain>
    </source>
</reference>
<accession>A0A1Y1ZN55</accession>
<protein>
    <submittedName>
        <fullName evidence="2">Uncharacterized protein</fullName>
    </submittedName>
</protein>
<name>A0A1Y1ZN55_9PLEO</name>
<evidence type="ECO:0000256" key="1">
    <source>
        <dbReference type="SAM" id="MobiDB-lite"/>
    </source>
</evidence>
<gene>
    <name evidence="2" type="ORF">BCR34DRAFT_316181</name>
</gene>